<dbReference type="FunCoup" id="G0VCP2">
    <property type="interactions" value="185"/>
</dbReference>
<keyword evidence="2" id="KW-0689">Ribosomal protein</keyword>
<reference key="2">
    <citation type="submission" date="2011-08" db="EMBL/GenBank/DDBJ databases">
        <title>Genome sequence of Naumovozyma castellii.</title>
        <authorList>
            <person name="Gordon J.L."/>
            <person name="Armisen D."/>
            <person name="Proux-Wera E."/>
            <person name="OhEigeartaigh S.S."/>
            <person name="Byrne K.P."/>
            <person name="Wolfe K.H."/>
        </authorList>
    </citation>
    <scope>NUCLEOTIDE SEQUENCE</scope>
    <source>
        <strain>Type strain:CBS 4309</strain>
    </source>
</reference>
<dbReference type="CDD" id="cd05797">
    <property type="entry name" value="Ribosomal_L10"/>
    <property type="match status" value="1"/>
</dbReference>
<dbReference type="OrthoDB" id="360689at2759"/>
<comment type="similarity">
    <text evidence="1">Belongs to the universal ribosomal protein uL10 family.</text>
</comment>
<dbReference type="InterPro" id="IPR043141">
    <property type="entry name" value="Ribosomal_uL10-like_sf"/>
</dbReference>
<dbReference type="PANTHER" id="PTHR11560">
    <property type="entry name" value="39S RIBOSOMAL PROTEIN L10, MITOCHONDRIAL"/>
    <property type="match status" value="1"/>
</dbReference>
<dbReference type="Proteomes" id="UP000001640">
    <property type="component" value="Chromosome 3"/>
</dbReference>
<evidence type="ECO:0000313" key="5">
    <source>
        <dbReference type="Proteomes" id="UP000001640"/>
    </source>
</evidence>
<dbReference type="AlphaFoldDB" id="G0VCP2"/>
<dbReference type="KEGG" id="ncs:NCAS_0C02620"/>
<dbReference type="Pfam" id="PF00466">
    <property type="entry name" value="Ribosomal_L10"/>
    <property type="match status" value="1"/>
</dbReference>
<evidence type="ECO:0000256" key="2">
    <source>
        <dbReference type="ARBA" id="ARBA00022980"/>
    </source>
</evidence>
<dbReference type="InterPro" id="IPR001790">
    <property type="entry name" value="Ribosomal_uL10"/>
</dbReference>
<evidence type="ECO:0000256" key="3">
    <source>
        <dbReference type="ARBA" id="ARBA00023274"/>
    </source>
</evidence>
<dbReference type="GO" id="GO:0003735">
    <property type="term" value="F:structural constituent of ribosome"/>
    <property type="evidence" value="ECO:0007669"/>
    <property type="project" value="EnsemblFungi"/>
</dbReference>
<evidence type="ECO:0008006" key="6">
    <source>
        <dbReference type="Google" id="ProtNLM"/>
    </source>
</evidence>
<dbReference type="InterPro" id="IPR047865">
    <property type="entry name" value="Ribosomal_uL10_bac_type"/>
</dbReference>
<dbReference type="EMBL" id="HE576754">
    <property type="protein sequence ID" value="CCC69252.1"/>
    <property type="molecule type" value="Genomic_DNA"/>
</dbReference>
<dbReference type="STRING" id="1064592.G0VCP2"/>
<organism evidence="4 5">
    <name type="scientific">Naumovozyma castellii</name>
    <name type="common">Yeast</name>
    <name type="synonym">Saccharomyces castellii</name>
    <dbReference type="NCBI Taxonomy" id="27288"/>
    <lineage>
        <taxon>Eukaryota</taxon>
        <taxon>Fungi</taxon>
        <taxon>Dikarya</taxon>
        <taxon>Ascomycota</taxon>
        <taxon>Saccharomycotina</taxon>
        <taxon>Saccharomycetes</taxon>
        <taxon>Saccharomycetales</taxon>
        <taxon>Saccharomycetaceae</taxon>
        <taxon>Naumovozyma</taxon>
    </lineage>
</organism>
<dbReference type="GeneID" id="96902835"/>
<evidence type="ECO:0000256" key="1">
    <source>
        <dbReference type="ARBA" id="ARBA00008889"/>
    </source>
</evidence>
<sequence>MSLSLLVSTRRVASARLPLSGVKSLTYSFPWTRSYAAVQQSSTDGSNNALKISRDKQKRVTVKPLTSRKTYLVDSYKSLMESNPLVVFVHYNNLLKREDHLFREKIKETGGTMTKLRNRLFQVYLKNSKQEDPCRPLSSKDKYKDHPLLPLFKGPTAAIAYSETTPANIAKLFKLLASAQDKLFILGAKVDNEAYSLQQLNTFKTLPSKDQLHAQLVSMLQVQGGLGLTQTLQQASQSLYLTLQSHHDNNNKPSQ</sequence>
<protein>
    <recommendedName>
        <fullName evidence="6">Ribosomal protein L10</fullName>
    </recommendedName>
</protein>
<dbReference type="Gene3D" id="3.30.70.1730">
    <property type="match status" value="1"/>
</dbReference>
<reference evidence="4 5" key="1">
    <citation type="journal article" date="2011" name="Proc. Natl. Acad. Sci. U.S.A.">
        <title>Evolutionary erosion of yeast sex chromosomes by mating-type switching accidents.</title>
        <authorList>
            <person name="Gordon J.L."/>
            <person name="Armisen D."/>
            <person name="Proux-Wera E."/>
            <person name="Oheigeartaigh S.S."/>
            <person name="Byrne K.P."/>
            <person name="Wolfe K.H."/>
        </authorList>
    </citation>
    <scope>NUCLEOTIDE SEQUENCE [LARGE SCALE GENOMIC DNA]</scope>
    <source>
        <strain evidence="5">ATCC 76901 / BCRC 22586 / CBS 4309 / NBRC 1992 / NRRL Y-12630</strain>
    </source>
</reference>
<dbReference type="HOGENOM" id="CLU_078018_1_0_1"/>
<dbReference type="eggNOG" id="ENOG502QRUI">
    <property type="taxonomic scope" value="Eukaryota"/>
</dbReference>
<keyword evidence="5" id="KW-1185">Reference proteome</keyword>
<dbReference type="OMA" id="FAHHNNL"/>
<dbReference type="RefSeq" id="XP_003675618.1">
    <property type="nucleotide sequence ID" value="XM_003675570.1"/>
</dbReference>
<dbReference type="InParanoid" id="G0VCP2"/>
<evidence type="ECO:0000313" key="4">
    <source>
        <dbReference type="EMBL" id="CCC69252.1"/>
    </source>
</evidence>
<gene>
    <name evidence="4" type="primary">NCAS0C02620</name>
    <name evidence="4" type="ordered locus">NCAS_0C02620</name>
</gene>
<keyword evidence="3" id="KW-0687">Ribonucleoprotein</keyword>
<name>G0VCP2_NAUCA</name>
<proteinExistence type="inferred from homology"/>
<dbReference type="GO" id="GO:0005762">
    <property type="term" value="C:mitochondrial large ribosomal subunit"/>
    <property type="evidence" value="ECO:0007669"/>
    <property type="project" value="EnsemblFungi"/>
</dbReference>
<dbReference type="SUPFAM" id="SSF160369">
    <property type="entry name" value="Ribosomal protein L10-like"/>
    <property type="match status" value="1"/>
</dbReference>
<accession>G0VCP2</accession>